<dbReference type="GeneID" id="66117490"/>
<dbReference type="PANTHER" id="PTHR12121:SF100">
    <property type="entry name" value="POLY(A)-SPECIFIC RIBONUCLEASE"/>
    <property type="match status" value="1"/>
</dbReference>
<dbReference type="SUPFAM" id="SSF56219">
    <property type="entry name" value="DNase I-like"/>
    <property type="match status" value="1"/>
</dbReference>
<evidence type="ECO:0000313" key="2">
    <source>
        <dbReference type="EMBL" id="KAG7195004.1"/>
    </source>
</evidence>
<dbReference type="RefSeq" id="XP_043050551.1">
    <property type="nucleotide sequence ID" value="XM_043194800.1"/>
</dbReference>
<dbReference type="AlphaFoldDB" id="A0A9P7VBN8"/>
<evidence type="ECO:0000313" key="3">
    <source>
        <dbReference type="Proteomes" id="UP000790833"/>
    </source>
</evidence>
<keyword evidence="3" id="KW-1185">Reference proteome</keyword>
<reference evidence="2" key="1">
    <citation type="submission" date="2021-03" db="EMBL/GenBank/DDBJ databases">
        <authorList>
            <person name="Palmer J.M."/>
        </authorList>
    </citation>
    <scope>NUCLEOTIDE SEQUENCE</scope>
    <source>
        <strain evidence="2">ARV_011</strain>
    </source>
</reference>
<dbReference type="InterPro" id="IPR036691">
    <property type="entry name" value="Endo/exonu/phosph_ase_sf"/>
</dbReference>
<dbReference type="Proteomes" id="UP000790833">
    <property type="component" value="Unassembled WGS sequence"/>
</dbReference>
<gene>
    <name evidence="2" type="ORF">KQ657_004116</name>
</gene>
<proteinExistence type="predicted"/>
<dbReference type="InterPro" id="IPR050410">
    <property type="entry name" value="CCR4/nocturin_mRNA_transcr"/>
</dbReference>
<evidence type="ECO:0000259" key="1">
    <source>
        <dbReference type="Pfam" id="PF03372"/>
    </source>
</evidence>
<name>A0A9P7VBN8_9ASCO</name>
<dbReference type="EMBL" id="JAHMUF010000005">
    <property type="protein sequence ID" value="KAG7195004.1"/>
    <property type="molecule type" value="Genomic_DNA"/>
</dbReference>
<dbReference type="PANTHER" id="PTHR12121">
    <property type="entry name" value="CARBON CATABOLITE REPRESSOR PROTEIN 4"/>
    <property type="match status" value="1"/>
</dbReference>
<feature type="domain" description="Endonuclease/exonuclease/phosphatase" evidence="1">
    <location>
        <begin position="113"/>
        <end position="398"/>
    </location>
</feature>
<organism evidence="2 3">
    <name type="scientific">Scheffersomyces spartinae</name>
    <dbReference type="NCBI Taxonomy" id="45513"/>
    <lineage>
        <taxon>Eukaryota</taxon>
        <taxon>Fungi</taxon>
        <taxon>Dikarya</taxon>
        <taxon>Ascomycota</taxon>
        <taxon>Saccharomycotina</taxon>
        <taxon>Pichiomycetes</taxon>
        <taxon>Debaryomycetaceae</taxon>
        <taxon>Scheffersomyces</taxon>
    </lineage>
</organism>
<accession>A0A9P7VBN8</accession>
<dbReference type="GO" id="GO:0000175">
    <property type="term" value="F:3'-5'-RNA exonuclease activity"/>
    <property type="evidence" value="ECO:0007669"/>
    <property type="project" value="TreeGrafter"/>
</dbReference>
<sequence length="408" mass="47586">MLTPLRRSTALYTRDIRRFLVSCIASFGSNSLGDNSGLPRITPSVDINPVIPPLKYDATRFRNWLSITPNSDPINNISVFSYNLLSRHYVWRQVFGYLDQLYLDWTNYRFPLLNNTIRQLQSDIMCFQEMECFMYEHFWSTNFPGPNYKSFFIRKPNPKYWGNKPSEFMDGVGIFINTDRFEILDQLEVIFSEFIKDNRKQFDWTDDLMSRVIPRNTVALLVKLHDKISDKIVFVTNTHLYWSPKFNDVKVIQTKLLLSILNEFIANSKGQNVDDPCVILCGDFNSTPTSKVFELLSNENLHVDKCDELGPFDYGKDNYLVSENGYIKNPFRLQCVYQHLLNDNSLQFTSYTKALTEVLDHIWINNDHFNIVDVLGPVEKNYSDKVNGFPNNQFPSDHIPLVSTLCYI</sequence>
<dbReference type="Gene3D" id="3.60.10.10">
    <property type="entry name" value="Endonuclease/exonuclease/phosphatase"/>
    <property type="match status" value="1"/>
</dbReference>
<dbReference type="InterPro" id="IPR005135">
    <property type="entry name" value="Endo/exonuclease/phosphatase"/>
</dbReference>
<dbReference type="OrthoDB" id="428734at2759"/>
<dbReference type="Pfam" id="PF03372">
    <property type="entry name" value="Exo_endo_phos"/>
    <property type="match status" value="1"/>
</dbReference>
<comment type="caution">
    <text evidence="2">The sequence shown here is derived from an EMBL/GenBank/DDBJ whole genome shotgun (WGS) entry which is preliminary data.</text>
</comment>
<protein>
    <recommendedName>
        <fullName evidence="1">Endonuclease/exonuclease/phosphatase domain-containing protein</fullName>
    </recommendedName>
</protein>